<evidence type="ECO:0000256" key="2">
    <source>
        <dbReference type="ARBA" id="ARBA00023125"/>
    </source>
</evidence>
<proteinExistence type="predicted"/>
<dbReference type="AlphaFoldDB" id="A0A916QC28"/>
<organism evidence="6 7">
    <name type="scientific">Insulibacter thermoxylanivorax</name>
    <dbReference type="NCBI Taxonomy" id="2749268"/>
    <lineage>
        <taxon>Bacteria</taxon>
        <taxon>Bacillati</taxon>
        <taxon>Bacillota</taxon>
        <taxon>Bacilli</taxon>
        <taxon>Bacillales</taxon>
        <taxon>Paenibacillaceae</taxon>
        <taxon>Insulibacter</taxon>
    </lineage>
</organism>
<dbReference type="PROSITE" id="PS50995">
    <property type="entry name" value="HTH_MARR_2"/>
    <property type="match status" value="1"/>
</dbReference>
<dbReference type="SMART" id="SM00347">
    <property type="entry name" value="HTH_MARR"/>
    <property type="match status" value="1"/>
</dbReference>
<evidence type="ECO:0000256" key="1">
    <source>
        <dbReference type="ARBA" id="ARBA00023015"/>
    </source>
</evidence>
<evidence type="ECO:0000259" key="5">
    <source>
        <dbReference type="PROSITE" id="PS50995"/>
    </source>
</evidence>
<dbReference type="EMBL" id="BMAQ01000009">
    <property type="protein sequence ID" value="GFR37982.1"/>
    <property type="molecule type" value="Genomic_DNA"/>
</dbReference>
<dbReference type="RefSeq" id="WP_200966244.1">
    <property type="nucleotide sequence ID" value="NZ_BMAQ01000009.1"/>
</dbReference>
<keyword evidence="3" id="KW-0804">Transcription</keyword>
<dbReference type="InterPro" id="IPR000835">
    <property type="entry name" value="HTH_MarR-typ"/>
</dbReference>
<feature type="domain" description="HTH marR-type" evidence="5">
    <location>
        <begin position="21"/>
        <end position="153"/>
    </location>
</feature>
<evidence type="ECO:0000256" key="4">
    <source>
        <dbReference type="SAM" id="MobiDB-lite"/>
    </source>
</evidence>
<dbReference type="Gene3D" id="1.10.10.10">
    <property type="entry name" value="Winged helix-like DNA-binding domain superfamily/Winged helix DNA-binding domain"/>
    <property type="match status" value="1"/>
</dbReference>
<dbReference type="InterPro" id="IPR036388">
    <property type="entry name" value="WH-like_DNA-bd_sf"/>
</dbReference>
<keyword evidence="7" id="KW-1185">Reference proteome</keyword>
<protein>
    <recommendedName>
        <fullName evidence="5">HTH marR-type domain-containing protein</fullName>
    </recommendedName>
</protein>
<dbReference type="PRINTS" id="PR00598">
    <property type="entry name" value="HTHMARR"/>
</dbReference>
<reference evidence="6" key="1">
    <citation type="submission" date="2020-08" db="EMBL/GenBank/DDBJ databases">
        <authorList>
            <person name="Uke A."/>
            <person name="Chhe C."/>
            <person name="Baramee S."/>
            <person name="Kosugi A."/>
        </authorList>
    </citation>
    <scope>NUCLEOTIDE SEQUENCE</scope>
    <source>
        <strain evidence="6">DA-C8</strain>
    </source>
</reference>
<gene>
    <name evidence="6" type="ORF">PRECH8_12780</name>
</gene>
<dbReference type="PANTHER" id="PTHR42756:SF1">
    <property type="entry name" value="TRANSCRIPTIONAL REPRESSOR OF EMRAB OPERON"/>
    <property type="match status" value="1"/>
</dbReference>
<dbReference type="InterPro" id="IPR036390">
    <property type="entry name" value="WH_DNA-bd_sf"/>
</dbReference>
<name>A0A916QC28_9BACL</name>
<feature type="region of interest" description="Disordered" evidence="4">
    <location>
        <begin position="158"/>
        <end position="209"/>
    </location>
</feature>
<reference evidence="6" key="2">
    <citation type="journal article" date="2021" name="Data Brief">
        <title>Draft genome sequence data of the facultative, thermophilic, xylanolytic bacterium Paenibacillus sp. strain DA-C8.</title>
        <authorList>
            <person name="Chhe C."/>
            <person name="Uke A."/>
            <person name="Baramee S."/>
            <person name="Ungkulpasvich U."/>
            <person name="Tachaapaikoon C."/>
            <person name="Pason P."/>
            <person name="Waeonukul R."/>
            <person name="Ratanakhanokchai K."/>
            <person name="Kosugi A."/>
        </authorList>
    </citation>
    <scope>NUCLEOTIDE SEQUENCE</scope>
    <source>
        <strain evidence="6">DA-C8</strain>
    </source>
</reference>
<evidence type="ECO:0000313" key="6">
    <source>
        <dbReference type="EMBL" id="GFR37982.1"/>
    </source>
</evidence>
<keyword evidence="1" id="KW-0805">Transcription regulation</keyword>
<dbReference type="Proteomes" id="UP000654993">
    <property type="component" value="Unassembled WGS sequence"/>
</dbReference>
<evidence type="ECO:0000256" key="3">
    <source>
        <dbReference type="ARBA" id="ARBA00023163"/>
    </source>
</evidence>
<accession>A0A916QC28</accession>
<evidence type="ECO:0000313" key="7">
    <source>
        <dbReference type="Proteomes" id="UP000654993"/>
    </source>
</evidence>
<dbReference type="PANTHER" id="PTHR42756">
    <property type="entry name" value="TRANSCRIPTIONAL REGULATOR, MARR"/>
    <property type="match status" value="1"/>
</dbReference>
<dbReference type="Pfam" id="PF01047">
    <property type="entry name" value="MarR"/>
    <property type="match status" value="1"/>
</dbReference>
<dbReference type="GO" id="GO:0003677">
    <property type="term" value="F:DNA binding"/>
    <property type="evidence" value="ECO:0007669"/>
    <property type="project" value="UniProtKB-KW"/>
</dbReference>
<dbReference type="SUPFAM" id="SSF46785">
    <property type="entry name" value="Winged helix' DNA-binding domain"/>
    <property type="match status" value="1"/>
</dbReference>
<feature type="compositionally biased region" description="Acidic residues" evidence="4">
    <location>
        <begin position="184"/>
        <end position="209"/>
    </location>
</feature>
<keyword evidence="2" id="KW-0238">DNA-binding</keyword>
<sequence length="209" mass="23971">MRRHGHSGRGQGHGGHRRIRDKPIMAMMYHISRHHFNHIHAELSEYDVYPGQPPLMFALARQNGQSQKELAEQLEITPATLTVMIKRMEKNGLLRREADVEDQRISRIYLTDKGLEILEDVRETLERLEQQAIEGFTDEDIHILRQLLLRINRNISRSRGTSRSEAEAGAEENMEASAEANTEASEDSNEADEDMKDEASNNDDEVQDD</sequence>
<comment type="caution">
    <text evidence="6">The sequence shown here is derived from an EMBL/GenBank/DDBJ whole genome shotgun (WGS) entry which is preliminary data.</text>
</comment>
<dbReference type="GO" id="GO:0003700">
    <property type="term" value="F:DNA-binding transcription factor activity"/>
    <property type="evidence" value="ECO:0007669"/>
    <property type="project" value="InterPro"/>
</dbReference>